<dbReference type="Proteomes" id="UP000306147">
    <property type="component" value="Unassembled WGS sequence"/>
</dbReference>
<comment type="caution">
    <text evidence="2">The sequence shown here is derived from an EMBL/GenBank/DDBJ whole genome shotgun (WGS) entry which is preliminary data.</text>
</comment>
<dbReference type="EMBL" id="SRXT01000007">
    <property type="protein sequence ID" value="TGX50446.1"/>
    <property type="molecule type" value="Genomic_DNA"/>
</dbReference>
<evidence type="ECO:0000313" key="2">
    <source>
        <dbReference type="EMBL" id="TGX50446.1"/>
    </source>
</evidence>
<dbReference type="AlphaFoldDB" id="A0A4S1X7H1"/>
<proteinExistence type="predicted"/>
<evidence type="ECO:0000256" key="1">
    <source>
        <dbReference type="SAM" id="MobiDB-lite"/>
    </source>
</evidence>
<dbReference type="OrthoDB" id="8737820at2"/>
<protein>
    <submittedName>
        <fullName evidence="2">Uncharacterized protein</fullName>
    </submittedName>
</protein>
<organism evidence="2 3">
    <name type="scientific">Sphingomonas gei</name>
    <dbReference type="NCBI Taxonomy" id="1395960"/>
    <lineage>
        <taxon>Bacteria</taxon>
        <taxon>Pseudomonadati</taxon>
        <taxon>Pseudomonadota</taxon>
        <taxon>Alphaproteobacteria</taxon>
        <taxon>Sphingomonadales</taxon>
        <taxon>Sphingomonadaceae</taxon>
        <taxon>Sphingomonas</taxon>
    </lineage>
</organism>
<feature type="region of interest" description="Disordered" evidence="1">
    <location>
        <begin position="1"/>
        <end position="82"/>
    </location>
</feature>
<sequence>MLVGTGVRNRTGAQIDSQRDVGGWPDLKSLPAPRDSDDDGMPDACGAHARLRSEGRRRERRPRGRWLQEPGTLAGRRGGEQS</sequence>
<keyword evidence="3" id="KW-1185">Reference proteome</keyword>
<accession>A0A4S1X7H1</accession>
<name>A0A4S1X7H1_9SPHN</name>
<gene>
    <name evidence="2" type="ORF">E5A73_18770</name>
</gene>
<reference evidence="2 3" key="1">
    <citation type="submission" date="2019-04" db="EMBL/GenBank/DDBJ databases">
        <title>Sphingomonas psychrotolerans sp. nov., isolated from soil in the Tianshan Mountains, Xinjiang, China.</title>
        <authorList>
            <person name="Luo Y."/>
            <person name="Sheng H."/>
        </authorList>
    </citation>
    <scope>NUCLEOTIDE SEQUENCE [LARGE SCALE GENOMIC DNA]</scope>
    <source>
        <strain evidence="2 3">ZFGT-11</strain>
    </source>
</reference>
<evidence type="ECO:0000313" key="3">
    <source>
        <dbReference type="Proteomes" id="UP000306147"/>
    </source>
</evidence>